<sequence>MTTPNNNSHGIQLLTNLTTLIIELQAQLLLPDPPVLGAPDVRHREWKAKMGKKLASLPPSIDNQRRISYMASRTTGEIHKIVNQNGLGDDGEYLWNSPGDVFKALDAEFL</sequence>
<dbReference type="EMBL" id="JAKLMC020000007">
    <property type="protein sequence ID" value="KAK5955117.1"/>
    <property type="molecule type" value="Genomic_DNA"/>
</dbReference>
<gene>
    <name evidence="1" type="ORF">OHC33_003796</name>
</gene>
<evidence type="ECO:0000313" key="1">
    <source>
        <dbReference type="EMBL" id="KAK5955117.1"/>
    </source>
</evidence>
<organism evidence="1 2">
    <name type="scientific">Knufia fluminis</name>
    <dbReference type="NCBI Taxonomy" id="191047"/>
    <lineage>
        <taxon>Eukaryota</taxon>
        <taxon>Fungi</taxon>
        <taxon>Dikarya</taxon>
        <taxon>Ascomycota</taxon>
        <taxon>Pezizomycotina</taxon>
        <taxon>Eurotiomycetes</taxon>
        <taxon>Chaetothyriomycetidae</taxon>
        <taxon>Chaetothyriales</taxon>
        <taxon>Trichomeriaceae</taxon>
        <taxon>Knufia</taxon>
    </lineage>
</organism>
<reference evidence="1 2" key="1">
    <citation type="submission" date="2022-12" db="EMBL/GenBank/DDBJ databases">
        <title>Genomic features and morphological characterization of a novel Knufia sp. strain isolated from spacecraft assembly facility.</title>
        <authorList>
            <person name="Teixeira M."/>
            <person name="Chander A.M."/>
            <person name="Stajich J.E."/>
            <person name="Venkateswaran K."/>
        </authorList>
    </citation>
    <scope>NUCLEOTIDE SEQUENCE [LARGE SCALE GENOMIC DNA]</scope>
    <source>
        <strain evidence="1 2">FJI-L2-BK-P2</strain>
    </source>
</reference>
<protein>
    <submittedName>
        <fullName evidence="1">Uncharacterized protein</fullName>
    </submittedName>
</protein>
<accession>A0AAN8IPI2</accession>
<dbReference type="AlphaFoldDB" id="A0AAN8IPI2"/>
<dbReference type="Proteomes" id="UP001316803">
    <property type="component" value="Unassembled WGS sequence"/>
</dbReference>
<evidence type="ECO:0000313" key="2">
    <source>
        <dbReference type="Proteomes" id="UP001316803"/>
    </source>
</evidence>
<name>A0AAN8IPI2_9EURO</name>
<comment type="caution">
    <text evidence="1">The sequence shown here is derived from an EMBL/GenBank/DDBJ whole genome shotgun (WGS) entry which is preliminary data.</text>
</comment>
<keyword evidence="2" id="KW-1185">Reference proteome</keyword>
<proteinExistence type="predicted"/>